<comment type="caution">
    <text evidence="1">The sequence shown here is derived from an EMBL/GenBank/DDBJ whole genome shotgun (WGS) entry which is preliminary data.</text>
</comment>
<protein>
    <submittedName>
        <fullName evidence="1">Uncharacterized protein</fullName>
    </submittedName>
</protein>
<organism evidence="1 2">
    <name type="scientific">Thauera aminoaromatica S2</name>
    <dbReference type="NCBI Taxonomy" id="1234381"/>
    <lineage>
        <taxon>Bacteria</taxon>
        <taxon>Pseudomonadati</taxon>
        <taxon>Pseudomonadota</taxon>
        <taxon>Betaproteobacteria</taxon>
        <taxon>Rhodocyclales</taxon>
        <taxon>Zoogloeaceae</taxon>
        <taxon>Thauera</taxon>
    </lineage>
</organism>
<evidence type="ECO:0000313" key="1">
    <source>
        <dbReference type="EMBL" id="ENO85900.1"/>
    </source>
</evidence>
<reference evidence="1 2" key="1">
    <citation type="submission" date="2012-09" db="EMBL/GenBank/DDBJ databases">
        <title>Draft Genome Sequences of 6 Strains from Genus Thauera.</title>
        <authorList>
            <person name="Liu B."/>
            <person name="Shapleigh J.P."/>
            <person name="Frostegard A.H."/>
        </authorList>
    </citation>
    <scope>NUCLEOTIDE SEQUENCE [LARGE SCALE GENOMIC DNA]</scope>
    <source>
        <strain evidence="1 2">S2</strain>
    </source>
</reference>
<evidence type="ECO:0000313" key="2">
    <source>
        <dbReference type="Proteomes" id="UP000013042"/>
    </source>
</evidence>
<dbReference type="AlphaFoldDB" id="N6Y305"/>
<accession>N6Y305</accession>
<proteinExistence type="predicted"/>
<dbReference type="Proteomes" id="UP000013042">
    <property type="component" value="Unassembled WGS sequence"/>
</dbReference>
<sequence length="204" mass="22659">MSSEEIMIDMDAARAMLGRQAILLPDAVPSHPLLDGKTEIGRGEYSIVIDKGDGEHVYKIVSSPADYFLYTADDRPRGPHFPIVFADHGVIGRAQSGYPFHLIEMERLYPLAEGSPAAELSRRLIECYWSACAQWSRLGADMGRIALYHLTVEPMKVGDSLQEALRALSDFVEEYQVLPDILNANNLMMRADGTLVFSDPVFIA</sequence>
<gene>
    <name evidence="1" type="ORF">C665_08995</name>
</gene>
<name>N6Y305_THASP</name>
<dbReference type="EMBL" id="AMXD01000044">
    <property type="protein sequence ID" value="ENO85900.1"/>
    <property type="molecule type" value="Genomic_DNA"/>
</dbReference>